<evidence type="ECO:0000259" key="4">
    <source>
        <dbReference type="Pfam" id="PF07715"/>
    </source>
</evidence>
<evidence type="ECO:0000256" key="3">
    <source>
        <dbReference type="ARBA" id="ARBA00023237"/>
    </source>
</evidence>
<comment type="caution">
    <text evidence="5">The sequence shown here is derived from an EMBL/GenBank/DDBJ whole genome shotgun (WGS) entry which is preliminary data.</text>
</comment>
<dbReference type="Proteomes" id="UP000808349">
    <property type="component" value="Unassembled WGS sequence"/>
</dbReference>
<dbReference type="EMBL" id="JADKFW010000004">
    <property type="protein sequence ID" value="MBK9716479.1"/>
    <property type="molecule type" value="Genomic_DNA"/>
</dbReference>
<name>A0A9D7S7Z4_9BACT</name>
<dbReference type="InterPro" id="IPR036942">
    <property type="entry name" value="Beta-barrel_TonB_sf"/>
</dbReference>
<protein>
    <submittedName>
        <fullName evidence="5">TonB-dependent receptor</fullName>
    </submittedName>
</protein>
<keyword evidence="2" id="KW-0472">Membrane</keyword>
<evidence type="ECO:0000256" key="2">
    <source>
        <dbReference type="ARBA" id="ARBA00023136"/>
    </source>
</evidence>
<accession>A0A9D7S7Z4</accession>
<sequence length="879" mass="101890">MISINLCAQGKPIEVKITESFKEIKLDKVIEQISKKYQIQFAYDPDYLNKFTITNEFYNIKFSDCMKQLFEQTPFKIMEQTNSHFLISIDKSKVDKTSLHRSNTIKISGTVRNSINTEPLENVSVLLFPNGISVNSDQDGHFEFDGAKVSNQNWLEFRYLSYEVKRIQFLYNIDTTIEIYLTPIIQKLNSVNINEKAIETLIFKNKQSILNQSILNQFKIPEVSKDVMNFLKREVGIDATNDLSSGLNIRGSDDYQHLILLDGISLYKAEHFYGLFSAINPNILSNIDLYKSYFPAEYGGRTSSLLKMKSIADINKISGGVDLNLLYSNLHVKIPILNNFGLLAGVRFSNQNLGKSNLSNLLFQNAQKTSEINQLDREKQTLIAINPLSNFYDFFIKLYGNITPKLNFSMSYLQIEDQYKAEYTNEYQVNNLFFNENFNEFIKWKSSGISNQFKYTWNSKIYTTLTTSFSKYSFNQMINSSLTETDRNLSKITSQLNKNSNRLSSINFTLKNSMIINTKQLINFGYEGNWYSDSLSYATDNKIFYRNRINSSIDQNGFVELLSAPNPKFEIRTGIRLCYYNIANKVYIDPRISLNYKFNPKIVFGINFGLYHQFLSQTTQEDRFGRSFDYYILADEKLYKVPVSYQSELFYKVTNSYFNFNLSLYNKFLKGATNHIFVTPTFIQKPGSQIPNPRYIVLSGLEETYGAESELGRKWKTISLTLSYSYNKSYQSFDSLNKGNFFPTQAVRTHQVKMGSGFKNSHWFFNLFYVYGSGHPYTDISLIQSNKDRRDLTVKESINYLPDYKRIDTDLQFYGSLKNFSYTIGISIFNVFDWENVKYVQYIYSIPVKNPNQGSNEKVVGAQINLIPRTFNFSIGINF</sequence>
<comment type="subcellular location">
    <subcellularLocation>
        <location evidence="1">Cell outer membrane</location>
    </subcellularLocation>
</comment>
<dbReference type="Gene3D" id="2.170.130.10">
    <property type="entry name" value="TonB-dependent receptor, plug domain"/>
    <property type="match status" value="1"/>
</dbReference>
<dbReference type="Gene3D" id="2.40.170.20">
    <property type="entry name" value="TonB-dependent receptor, beta-barrel domain"/>
    <property type="match status" value="1"/>
</dbReference>
<dbReference type="SUPFAM" id="SSF56935">
    <property type="entry name" value="Porins"/>
    <property type="match status" value="1"/>
</dbReference>
<gene>
    <name evidence="5" type="ORF">IPO85_02950</name>
</gene>
<evidence type="ECO:0000256" key="1">
    <source>
        <dbReference type="ARBA" id="ARBA00004442"/>
    </source>
</evidence>
<dbReference type="InterPro" id="IPR037066">
    <property type="entry name" value="Plug_dom_sf"/>
</dbReference>
<dbReference type="SUPFAM" id="SSF49464">
    <property type="entry name" value="Carboxypeptidase regulatory domain-like"/>
    <property type="match status" value="1"/>
</dbReference>
<reference evidence="5 6" key="1">
    <citation type="submission" date="2020-10" db="EMBL/GenBank/DDBJ databases">
        <title>Connecting structure to function with the recovery of over 1000 high-quality activated sludge metagenome-assembled genomes encoding full-length rRNA genes using long-read sequencing.</title>
        <authorList>
            <person name="Singleton C.M."/>
            <person name="Petriglieri F."/>
            <person name="Kristensen J.M."/>
            <person name="Kirkegaard R.H."/>
            <person name="Michaelsen T.Y."/>
            <person name="Andersen M.H."/>
            <person name="Karst S.M."/>
            <person name="Dueholm M.S."/>
            <person name="Nielsen P.H."/>
            <person name="Albertsen M."/>
        </authorList>
    </citation>
    <scope>NUCLEOTIDE SEQUENCE [LARGE SCALE GENOMIC DNA]</scope>
    <source>
        <strain evidence="5">Ribe_18-Q3-R11-54_BAT3C.373</strain>
    </source>
</reference>
<organism evidence="5 6">
    <name type="scientific">Candidatus Defluviibacterium haderslevense</name>
    <dbReference type="NCBI Taxonomy" id="2981993"/>
    <lineage>
        <taxon>Bacteria</taxon>
        <taxon>Pseudomonadati</taxon>
        <taxon>Bacteroidota</taxon>
        <taxon>Saprospiria</taxon>
        <taxon>Saprospirales</taxon>
        <taxon>Saprospiraceae</taxon>
        <taxon>Candidatus Defluviibacterium</taxon>
    </lineage>
</organism>
<dbReference type="AlphaFoldDB" id="A0A9D7S7Z4"/>
<keyword evidence="5" id="KW-0675">Receptor</keyword>
<feature type="domain" description="TonB-dependent receptor plug" evidence="4">
    <location>
        <begin position="225"/>
        <end position="302"/>
    </location>
</feature>
<dbReference type="InterPro" id="IPR008969">
    <property type="entry name" value="CarboxyPept-like_regulatory"/>
</dbReference>
<dbReference type="GO" id="GO:0009279">
    <property type="term" value="C:cell outer membrane"/>
    <property type="evidence" value="ECO:0007669"/>
    <property type="project" value="UniProtKB-SubCell"/>
</dbReference>
<proteinExistence type="predicted"/>
<dbReference type="Pfam" id="PF07715">
    <property type="entry name" value="Plug"/>
    <property type="match status" value="1"/>
</dbReference>
<keyword evidence="3" id="KW-0998">Cell outer membrane</keyword>
<evidence type="ECO:0000313" key="5">
    <source>
        <dbReference type="EMBL" id="MBK9716479.1"/>
    </source>
</evidence>
<evidence type="ECO:0000313" key="6">
    <source>
        <dbReference type="Proteomes" id="UP000808349"/>
    </source>
</evidence>
<dbReference type="InterPro" id="IPR012910">
    <property type="entry name" value="Plug_dom"/>
</dbReference>